<dbReference type="InterPro" id="IPR000780">
    <property type="entry name" value="CheR_MeTrfase"/>
</dbReference>
<dbReference type="InterPro" id="IPR050903">
    <property type="entry name" value="Bact_Chemotaxis_MeTrfase"/>
</dbReference>
<gene>
    <name evidence="2" type="primary">cheR</name>
    <name evidence="2" type="ORF">AAW51_4244</name>
</gene>
<dbReference type="GO" id="GO:0008757">
    <property type="term" value="F:S-adenosylmethionine-dependent methyltransferase activity"/>
    <property type="evidence" value="ECO:0007669"/>
    <property type="project" value="InterPro"/>
</dbReference>
<evidence type="ECO:0000259" key="1">
    <source>
        <dbReference type="PROSITE" id="PS50123"/>
    </source>
</evidence>
<proteinExistence type="predicted"/>
<dbReference type="InterPro" id="IPR022641">
    <property type="entry name" value="CheR_N"/>
</dbReference>
<keyword evidence="3" id="KW-1185">Reference proteome</keyword>
<dbReference type="SUPFAM" id="SSF53335">
    <property type="entry name" value="S-adenosyl-L-methionine-dependent methyltransferases"/>
    <property type="match status" value="1"/>
</dbReference>
<dbReference type="Gene3D" id="3.40.50.150">
    <property type="entry name" value="Vaccinia Virus protein VP39"/>
    <property type="match status" value="1"/>
</dbReference>
<keyword evidence="2" id="KW-0808">Transferase</keyword>
<reference evidence="2 3" key="1">
    <citation type="submission" date="2015-05" db="EMBL/GenBank/DDBJ databases">
        <authorList>
            <person name="Tang B."/>
            <person name="Yu Y."/>
        </authorList>
    </citation>
    <scope>NUCLEOTIDE SEQUENCE [LARGE SCALE GENOMIC DNA]</scope>
    <source>
        <strain evidence="2 3">DSM 7029</strain>
    </source>
</reference>
<dbReference type="PROSITE" id="PS50123">
    <property type="entry name" value="CHER"/>
    <property type="match status" value="1"/>
</dbReference>
<evidence type="ECO:0000313" key="3">
    <source>
        <dbReference type="Proteomes" id="UP000035352"/>
    </source>
</evidence>
<accession>A0A0G3BWL4</accession>
<organism evidence="2 3">
    <name type="scientific">Caldimonas brevitalea</name>
    <dbReference type="NCBI Taxonomy" id="413882"/>
    <lineage>
        <taxon>Bacteria</taxon>
        <taxon>Pseudomonadati</taxon>
        <taxon>Pseudomonadota</taxon>
        <taxon>Betaproteobacteria</taxon>
        <taxon>Burkholderiales</taxon>
        <taxon>Sphaerotilaceae</taxon>
        <taxon>Caldimonas</taxon>
    </lineage>
</organism>
<dbReference type="Pfam" id="PF03705">
    <property type="entry name" value="CheR_N"/>
    <property type="match status" value="1"/>
</dbReference>
<dbReference type="InterPro" id="IPR029063">
    <property type="entry name" value="SAM-dependent_MTases_sf"/>
</dbReference>
<protein>
    <submittedName>
        <fullName evidence="2">Chemotaxis protein methyltransferase CheR</fullName>
    </submittedName>
</protein>
<dbReference type="PANTHER" id="PTHR24422:SF8">
    <property type="entry name" value="CHEMOTAXIS PROTEIN"/>
    <property type="match status" value="1"/>
</dbReference>
<dbReference type="SMART" id="SM00138">
    <property type="entry name" value="MeTrc"/>
    <property type="match status" value="1"/>
</dbReference>
<dbReference type="Pfam" id="PF01739">
    <property type="entry name" value="CheR"/>
    <property type="match status" value="1"/>
</dbReference>
<feature type="domain" description="CheR-type methyltransferase" evidence="1">
    <location>
        <begin position="1"/>
        <end position="276"/>
    </location>
</feature>
<dbReference type="PRINTS" id="PR00996">
    <property type="entry name" value="CHERMTFRASE"/>
</dbReference>
<keyword evidence="2" id="KW-0489">Methyltransferase</keyword>
<dbReference type="GO" id="GO:0032259">
    <property type="term" value="P:methylation"/>
    <property type="evidence" value="ECO:0007669"/>
    <property type="project" value="UniProtKB-KW"/>
</dbReference>
<dbReference type="PANTHER" id="PTHR24422">
    <property type="entry name" value="CHEMOTAXIS PROTEIN METHYLTRANSFERASE"/>
    <property type="match status" value="1"/>
</dbReference>
<dbReference type="AlphaFoldDB" id="A0A0G3BWL4"/>
<name>A0A0G3BWL4_9BURK</name>
<dbReference type="KEGG" id="pbh:AAW51_4244"/>
<dbReference type="Proteomes" id="UP000035352">
    <property type="component" value="Chromosome"/>
</dbReference>
<sequence length="276" mass="31654">MLEESQDATRAALHALLEEVYRHSGEDFRQYKRPAMLRRVLRRVEAENAGSLQGLLEKVQRDPDCLARLRRALTLHVTSMFRDPSFFRTVREQVVPYLRTYPHPRLWVAGCSTGQELYSYRILLEEEGLGERCTLYATDLSEGVLATAQAGTVDASLLKDYEVNYRAAGGKRQFLDYFEVAEGYSRLRPHLLGNAVFAVHNLVSDMSFNEFHLVSCRNVLMYLDGAAQRRAFGVIHESLARLGFLGLGNSESMMHSSQQRDYQRLEPSETLFRRLR</sequence>
<dbReference type="STRING" id="413882.AAW51_4244"/>
<dbReference type="InterPro" id="IPR022642">
    <property type="entry name" value="CheR_C"/>
</dbReference>
<evidence type="ECO:0000313" key="2">
    <source>
        <dbReference type="EMBL" id="AKJ30935.1"/>
    </source>
</evidence>
<dbReference type="SUPFAM" id="SSF47757">
    <property type="entry name" value="Chemotaxis receptor methyltransferase CheR, N-terminal domain"/>
    <property type="match status" value="1"/>
</dbReference>
<dbReference type="EMBL" id="CP011371">
    <property type="protein sequence ID" value="AKJ30935.1"/>
    <property type="molecule type" value="Genomic_DNA"/>
</dbReference>
<dbReference type="OrthoDB" id="8704177at2"/>
<dbReference type="RefSeq" id="WP_047196181.1">
    <property type="nucleotide sequence ID" value="NZ_CP011371.1"/>
</dbReference>